<evidence type="ECO:0000256" key="1">
    <source>
        <dbReference type="SAM" id="MobiDB-lite"/>
    </source>
</evidence>
<feature type="compositionally biased region" description="Basic and acidic residues" evidence="1">
    <location>
        <begin position="37"/>
        <end position="46"/>
    </location>
</feature>
<name>A0AAD1TLT2_PELCU</name>
<comment type="caution">
    <text evidence="2">The sequence shown here is derived from an EMBL/GenBank/DDBJ whole genome shotgun (WGS) entry which is preliminary data.</text>
</comment>
<protein>
    <submittedName>
        <fullName evidence="2">Uncharacterized protein</fullName>
    </submittedName>
</protein>
<proteinExistence type="predicted"/>
<feature type="region of interest" description="Disordered" evidence="1">
    <location>
        <begin position="35"/>
        <end position="72"/>
    </location>
</feature>
<organism evidence="2 3">
    <name type="scientific">Pelobates cultripes</name>
    <name type="common">Western spadefoot toad</name>
    <dbReference type="NCBI Taxonomy" id="61616"/>
    <lineage>
        <taxon>Eukaryota</taxon>
        <taxon>Metazoa</taxon>
        <taxon>Chordata</taxon>
        <taxon>Craniata</taxon>
        <taxon>Vertebrata</taxon>
        <taxon>Euteleostomi</taxon>
        <taxon>Amphibia</taxon>
        <taxon>Batrachia</taxon>
        <taxon>Anura</taxon>
        <taxon>Pelobatoidea</taxon>
        <taxon>Pelobatidae</taxon>
        <taxon>Pelobates</taxon>
    </lineage>
</organism>
<gene>
    <name evidence="2" type="ORF">PECUL_23A023734</name>
</gene>
<sequence length="171" mass="19269">MADNPRPHAQHYVETKQCTGALAFQHAGETNINVWDKLPDYPKKPETPGATYKQRDEGRKRSGSPLGTPSKALLRPYTTCLPGLKTTRHEFPELRPLTQRIRRPRQRILTWIQRCPIHGKNPASHRSNLNHGPEMQAFSDGLGLWGGLARTLPLALMPPLKPDTKPGHRLI</sequence>
<dbReference type="Proteomes" id="UP001295444">
    <property type="component" value="Unassembled WGS sequence"/>
</dbReference>
<accession>A0AAD1TLT2</accession>
<reference evidence="2" key="1">
    <citation type="submission" date="2022-03" db="EMBL/GenBank/DDBJ databases">
        <authorList>
            <person name="Alioto T."/>
            <person name="Alioto T."/>
            <person name="Gomez Garrido J."/>
        </authorList>
    </citation>
    <scope>NUCLEOTIDE SEQUENCE</scope>
</reference>
<evidence type="ECO:0000313" key="3">
    <source>
        <dbReference type="Proteomes" id="UP001295444"/>
    </source>
</evidence>
<dbReference type="EMBL" id="CAKOES020000336">
    <property type="protein sequence ID" value="CAH2330187.1"/>
    <property type="molecule type" value="Genomic_DNA"/>
</dbReference>
<evidence type="ECO:0000313" key="2">
    <source>
        <dbReference type="EMBL" id="CAH2330187.1"/>
    </source>
</evidence>
<dbReference type="AlphaFoldDB" id="A0AAD1TLT2"/>
<keyword evidence="3" id="KW-1185">Reference proteome</keyword>